<dbReference type="PROSITE" id="PS00894">
    <property type="entry name" value="HTH_DEOR_1"/>
    <property type="match status" value="1"/>
</dbReference>
<dbReference type="SUPFAM" id="SSF46785">
    <property type="entry name" value="Winged helix' DNA-binding domain"/>
    <property type="match status" value="1"/>
</dbReference>
<evidence type="ECO:0000256" key="5">
    <source>
        <dbReference type="ARBA" id="ARBA00022723"/>
    </source>
</evidence>
<dbReference type="UniPathway" id="UPA00916">
    <property type="reaction ID" value="UER00889"/>
</dbReference>
<evidence type="ECO:0000313" key="20">
    <source>
        <dbReference type="EMBL" id="ECW2471494.1"/>
    </source>
</evidence>
<dbReference type="PRINTS" id="PR00037">
    <property type="entry name" value="HTHLACR"/>
</dbReference>
<comment type="cofactor">
    <cofactor evidence="15">
        <name>Mg(2+)</name>
        <dbReference type="ChEBI" id="CHEBI:18420"/>
    </cofactor>
    <text evidence="15">Requires a divalent cation, most likely magnesium in vivo, as an electrophilic catalyst to aid phosphoryl group transfer. It is the chelate of the metal and the nucleotide that is the actual substrate.</text>
</comment>
<feature type="binding site" evidence="15">
    <location>
        <position position="337"/>
    </location>
    <ligand>
        <name>K(+)</name>
        <dbReference type="ChEBI" id="CHEBI:29103"/>
    </ligand>
</feature>
<keyword evidence="6 15" id="KW-0547">Nucleotide-binding</keyword>
<keyword evidence="8 15" id="KW-0067">ATP-binding</keyword>
<keyword evidence="5 15" id="KW-0479">Metal-binding</keyword>
<dbReference type="GO" id="GO:0046872">
    <property type="term" value="F:metal ion binding"/>
    <property type="evidence" value="ECO:0007669"/>
    <property type="project" value="UniProtKB-KW"/>
</dbReference>
<feature type="binding site" evidence="15">
    <location>
        <begin position="101"/>
        <end position="103"/>
    </location>
    <ligand>
        <name>substrate</name>
    </ligand>
</feature>
<dbReference type="InterPro" id="IPR036390">
    <property type="entry name" value="WH_DNA-bd_sf"/>
</dbReference>
<dbReference type="InterPro" id="IPR002173">
    <property type="entry name" value="Carboh/pur_kinase_PfkB_CS"/>
</dbReference>
<feature type="binding site" evidence="15">
    <location>
        <begin position="129"/>
        <end position="133"/>
    </location>
    <ligand>
        <name>substrate</name>
    </ligand>
</feature>
<evidence type="ECO:0000256" key="6">
    <source>
        <dbReference type="ARBA" id="ARBA00022741"/>
    </source>
</evidence>
<dbReference type="InterPro" id="IPR011611">
    <property type="entry name" value="PfkB_dom"/>
</dbReference>
<feature type="binding site" evidence="15">
    <location>
        <begin position="311"/>
        <end position="316"/>
    </location>
    <ligand>
        <name>ATP</name>
        <dbReference type="ChEBI" id="CHEBI:30616"/>
    </ligand>
</feature>
<keyword evidence="11" id="KW-0805">Transcription regulation</keyword>
<evidence type="ECO:0000256" key="9">
    <source>
        <dbReference type="ARBA" id="ARBA00022842"/>
    </source>
</evidence>
<comment type="catalytic activity">
    <reaction evidence="15">
        <text>D-ribose + ATP = D-ribose 5-phosphate + ADP + H(+)</text>
        <dbReference type="Rhea" id="RHEA:13697"/>
        <dbReference type="ChEBI" id="CHEBI:15378"/>
        <dbReference type="ChEBI" id="CHEBI:30616"/>
        <dbReference type="ChEBI" id="CHEBI:47013"/>
        <dbReference type="ChEBI" id="CHEBI:78346"/>
        <dbReference type="ChEBI" id="CHEBI:456216"/>
        <dbReference type="EC" id="2.7.1.15"/>
    </reaction>
</comment>
<comment type="function">
    <text evidence="15">Catalyzes the phosphorylation of ribose at O-5 in a reaction requiring ATP and magnesium. The resulting D-ribose-5-phosphate can then be used either for sythesis of nucleotides, histidine, and tryptophan, or as a component of the pentose phosphate pathway.</text>
</comment>
<evidence type="ECO:0000256" key="15">
    <source>
        <dbReference type="HAMAP-Rule" id="MF_01987"/>
    </source>
</evidence>
<dbReference type="EMBL" id="AAAGSE010000077">
    <property type="protein sequence ID" value="EAC0790351.1"/>
    <property type="molecule type" value="Genomic_DNA"/>
</dbReference>
<dbReference type="PROSITE" id="PS00584">
    <property type="entry name" value="PFKB_KINASES_2"/>
    <property type="match status" value="1"/>
</dbReference>
<dbReference type="Pfam" id="PF08220">
    <property type="entry name" value="HTH_DeoR"/>
    <property type="match status" value="1"/>
</dbReference>
<dbReference type="CDD" id="cd01174">
    <property type="entry name" value="ribokinase"/>
    <property type="match status" value="1"/>
</dbReference>
<comment type="similarity">
    <text evidence="1">Belongs to the carbohydrate kinase pfkB family.</text>
</comment>
<dbReference type="Proteomes" id="UP000839733">
    <property type="component" value="Unassembled WGS sequence"/>
</dbReference>
<evidence type="ECO:0000256" key="10">
    <source>
        <dbReference type="ARBA" id="ARBA00022958"/>
    </source>
</evidence>
<sequence>MKNVRHKNIIQLLNIYGALKVTFLAKKFSVTNETIRNDLNELAGKGLIKRYHGGASVEITTLDNVAITEIIHYLESQNGLRTKSVGAINMKKRVCVLGSFNVDMISYLHRLPEPGESLLATNFIFAAGGKGCNQALAASYADAGVHFISKIGKDQFSDYAIKFITTSQICSSSIYQTEEFNTGTAAVFVNENTGENMISISPGANMAVTVDEILLQKEKIVNSDVILLQLETNQEALEAIIKIARENKIPVILNPAPYNERVLKVIHDIDYLTPNEKEAGLLSGVSITDISSARIAAMKIHQTGVKNVIITLGKLGAVAFDGFSFIHSPAYPSVVKNTTGAGDAFNGALAAELSRGHSFASSLKYACAFASLAVETENASDMPEDKNVLFRIENTDYRQTITEK</sequence>
<keyword evidence="15" id="KW-0963">Cytoplasm</keyword>
<dbReference type="FunFam" id="3.40.1190.20:FF:000019">
    <property type="entry name" value="Ribokinase"/>
    <property type="match status" value="1"/>
</dbReference>
<dbReference type="PROSITE" id="PS51000">
    <property type="entry name" value="HTH_DEOR_2"/>
    <property type="match status" value="1"/>
</dbReference>
<dbReference type="InterPro" id="IPR018356">
    <property type="entry name" value="Tscrpt_reg_HTH_DeoR_CS"/>
</dbReference>
<dbReference type="GO" id="GO:0005524">
    <property type="term" value="F:ATP binding"/>
    <property type="evidence" value="ECO:0007669"/>
    <property type="project" value="UniProtKB-UniRule"/>
</dbReference>
<dbReference type="GO" id="GO:0003700">
    <property type="term" value="F:DNA-binding transcription factor activity"/>
    <property type="evidence" value="ECO:0007669"/>
    <property type="project" value="InterPro"/>
</dbReference>
<comment type="subcellular location">
    <subcellularLocation>
        <location evidence="15">Cytoplasm</location>
    </subcellularLocation>
</comment>
<dbReference type="GO" id="GO:0004747">
    <property type="term" value="F:ribokinase activity"/>
    <property type="evidence" value="ECO:0007669"/>
    <property type="project" value="UniProtKB-UniRule"/>
</dbReference>
<comment type="caution">
    <text evidence="17">The sequence shown here is derived from an EMBL/GenBank/DDBJ whole genome shotgun (WGS) entry which is preliminary data.</text>
</comment>
<evidence type="ECO:0000256" key="2">
    <source>
        <dbReference type="ARBA" id="ARBA00012035"/>
    </source>
</evidence>
<dbReference type="InterPro" id="IPR011877">
    <property type="entry name" value="Ribokinase"/>
</dbReference>
<dbReference type="Gene3D" id="1.10.10.10">
    <property type="entry name" value="Winged helix-like DNA-binding domain superfamily/Winged helix DNA-binding domain"/>
    <property type="match status" value="1"/>
</dbReference>
<feature type="binding site" evidence="15">
    <location>
        <position position="376"/>
    </location>
    <ligand>
        <name>K(+)</name>
        <dbReference type="ChEBI" id="CHEBI:29103"/>
    </ligand>
</feature>
<dbReference type="PANTHER" id="PTHR10584">
    <property type="entry name" value="SUGAR KINASE"/>
    <property type="match status" value="1"/>
</dbReference>
<feature type="binding site" evidence="15">
    <location>
        <position position="343"/>
    </location>
    <ligand>
        <name>substrate</name>
    </ligand>
</feature>
<keyword evidence="9 15" id="KW-0460">Magnesium</keyword>
<evidence type="ECO:0000313" key="19">
    <source>
        <dbReference type="EMBL" id="EBY8645027.1"/>
    </source>
</evidence>
<dbReference type="GO" id="GO:0019303">
    <property type="term" value="P:D-ribose catabolic process"/>
    <property type="evidence" value="ECO:0007669"/>
    <property type="project" value="UniProtKB-UniRule"/>
</dbReference>
<keyword evidence="14 15" id="KW-0119">Carbohydrate metabolism</keyword>
<evidence type="ECO:0000259" key="16">
    <source>
        <dbReference type="PROSITE" id="PS51000"/>
    </source>
</evidence>
<organism evidence="17">
    <name type="scientific">Salmonella enterica subsp. enterica serovar Java</name>
    <dbReference type="NCBI Taxonomy" id="224729"/>
    <lineage>
        <taxon>Bacteria</taxon>
        <taxon>Pseudomonadati</taxon>
        <taxon>Pseudomonadota</taxon>
        <taxon>Gammaproteobacteria</taxon>
        <taxon>Enterobacterales</taxon>
        <taxon>Enterobacteriaceae</taxon>
        <taxon>Salmonella</taxon>
    </lineage>
</organism>
<evidence type="ECO:0000256" key="11">
    <source>
        <dbReference type="ARBA" id="ARBA00023015"/>
    </source>
</evidence>
<comment type="caution">
    <text evidence="15">Lacks conserved residue(s) required for the propagation of feature annotation.</text>
</comment>
<comment type="similarity">
    <text evidence="15">Belongs to the carbohydrate kinase PfkB family. Ribokinase subfamily.</text>
</comment>
<evidence type="ECO:0000256" key="1">
    <source>
        <dbReference type="ARBA" id="ARBA00005380"/>
    </source>
</evidence>
<dbReference type="InterPro" id="IPR029056">
    <property type="entry name" value="Ribokinase-like"/>
</dbReference>
<keyword evidence="13" id="KW-0804">Transcription</keyword>
<feature type="binding site" evidence="15">
    <location>
        <position position="275"/>
    </location>
    <ligand>
        <name>ATP</name>
        <dbReference type="ChEBI" id="CHEBI:30616"/>
    </ligand>
</feature>
<protein>
    <recommendedName>
        <fullName evidence="3 15">Ribokinase</fullName>
        <shortName evidence="15">RK</shortName>
        <ecNumber evidence="2 15">2.7.1.15</ecNumber>
    </recommendedName>
</protein>
<comment type="activity regulation">
    <text evidence="15">Activated by a monovalent cation that binds near, but not in, the active site. The most likely occupant of the site in vivo is potassium. Ion binding induces a conformational change that may alter substrate affinity.</text>
</comment>
<dbReference type="PANTHER" id="PTHR10584:SF166">
    <property type="entry name" value="RIBOKINASE"/>
    <property type="match status" value="1"/>
</dbReference>
<accession>A0A3Z6QU03</accession>
<dbReference type="PRINTS" id="PR00990">
    <property type="entry name" value="RIBOKINASE"/>
</dbReference>
<dbReference type="SUPFAM" id="SSF53613">
    <property type="entry name" value="Ribokinase-like"/>
    <property type="match status" value="1"/>
</dbReference>
<evidence type="ECO:0000256" key="4">
    <source>
        <dbReference type="ARBA" id="ARBA00022679"/>
    </source>
</evidence>
<gene>
    <name evidence="15" type="primary">rbsK</name>
    <name evidence="17" type="ORF">D6K54_27210</name>
    <name evidence="19" type="ORF">D6S17_26515</name>
    <name evidence="18" type="ORF">DOV67_25270</name>
    <name evidence="20" type="ORF">EZX71_26850</name>
</gene>
<dbReference type="InterPro" id="IPR001034">
    <property type="entry name" value="DeoR_HTH"/>
</dbReference>
<dbReference type="InterPro" id="IPR036388">
    <property type="entry name" value="WH-like_DNA-bd_sf"/>
</dbReference>
<dbReference type="Pfam" id="PF00294">
    <property type="entry name" value="PfkB"/>
    <property type="match status" value="1"/>
</dbReference>
<comment type="subunit">
    <text evidence="15">Homodimer.</text>
</comment>
<comment type="pathway">
    <text evidence="15">Carbohydrate metabolism; D-ribose degradation; D-ribose 5-phosphate from beta-D-ribopyranose: step 2/2.</text>
</comment>
<feature type="binding site" evidence="15">
    <location>
        <begin position="342"/>
        <end position="343"/>
    </location>
    <ligand>
        <name>ATP</name>
        <dbReference type="ChEBI" id="CHEBI:30616"/>
    </ligand>
</feature>
<dbReference type="HAMAP" id="MF_01987">
    <property type="entry name" value="Ribokinase"/>
    <property type="match status" value="1"/>
</dbReference>
<proteinExistence type="inferred from homology"/>
<keyword evidence="10 15" id="KW-0630">Potassium</keyword>
<evidence type="ECO:0000256" key="3">
    <source>
        <dbReference type="ARBA" id="ARBA00016943"/>
    </source>
</evidence>
<dbReference type="Proteomes" id="UP000839708">
    <property type="component" value="Unassembled WGS sequence"/>
</dbReference>
<evidence type="ECO:0000256" key="12">
    <source>
        <dbReference type="ARBA" id="ARBA00023125"/>
    </source>
</evidence>
<dbReference type="Proteomes" id="UP000839631">
    <property type="component" value="Unassembled WGS sequence"/>
</dbReference>
<dbReference type="Gene3D" id="3.40.1190.20">
    <property type="match status" value="1"/>
</dbReference>
<dbReference type="EMBL" id="AAHPHN010000079">
    <property type="protein sequence ID" value="EBY8645027.1"/>
    <property type="molecule type" value="Genomic_DNA"/>
</dbReference>
<feature type="domain" description="HTH deoR-type" evidence="16">
    <location>
        <begin position="2"/>
        <end position="57"/>
    </location>
</feature>
<evidence type="ECO:0000256" key="7">
    <source>
        <dbReference type="ARBA" id="ARBA00022777"/>
    </source>
</evidence>
<reference evidence="17" key="1">
    <citation type="submission" date="2018-09" db="EMBL/GenBank/DDBJ databases">
        <authorList>
            <person name="Ashton P.M."/>
            <person name="Dallman T."/>
            <person name="Nair S."/>
            <person name="De Pinna E."/>
            <person name="Peters T."/>
            <person name="Grant K."/>
        </authorList>
    </citation>
    <scope>NUCLEOTIDE SEQUENCE [LARGE SCALE GENOMIC DNA]</scope>
    <source>
        <strain evidence="19">140692</strain>
        <strain evidence="20">367309</strain>
        <strain evidence="17">412099</strain>
        <strain evidence="18">498895</strain>
    </source>
</reference>
<dbReference type="InterPro" id="IPR002139">
    <property type="entry name" value="Ribo/fructo_kinase"/>
</dbReference>
<evidence type="ECO:0000313" key="18">
    <source>
        <dbReference type="EMBL" id="EBR8574799.1"/>
    </source>
</evidence>
<dbReference type="GO" id="GO:0005829">
    <property type="term" value="C:cytosol"/>
    <property type="evidence" value="ECO:0007669"/>
    <property type="project" value="TreeGrafter"/>
</dbReference>
<dbReference type="EC" id="2.7.1.15" evidence="2 15"/>
<evidence type="ECO:0000256" key="8">
    <source>
        <dbReference type="ARBA" id="ARBA00022840"/>
    </source>
</evidence>
<evidence type="ECO:0000313" key="17">
    <source>
        <dbReference type="EMBL" id="EAC0790351.1"/>
    </source>
</evidence>
<keyword evidence="4 15" id="KW-0808">Transferase</keyword>
<dbReference type="EMBL" id="AAKVUB010000062">
    <property type="protein sequence ID" value="ECW2471494.1"/>
    <property type="molecule type" value="Genomic_DNA"/>
</dbReference>
<feature type="active site" description="Proton acceptor" evidence="15">
    <location>
        <position position="343"/>
    </location>
</feature>
<keyword evidence="7 15" id="KW-0418">Kinase</keyword>
<dbReference type="SMART" id="SM00420">
    <property type="entry name" value="HTH_DEOR"/>
    <property type="match status" value="1"/>
</dbReference>
<feature type="binding site" evidence="15">
    <location>
        <position position="339"/>
    </location>
    <ligand>
        <name>K(+)</name>
        <dbReference type="ChEBI" id="CHEBI:29103"/>
    </ligand>
</feature>
<name>A0A3Z6QU03_SALEB</name>
<dbReference type="GO" id="GO:0003677">
    <property type="term" value="F:DNA binding"/>
    <property type="evidence" value="ECO:0007669"/>
    <property type="project" value="UniProtKB-KW"/>
</dbReference>
<dbReference type="EMBL" id="AAGTQF010000109">
    <property type="protein sequence ID" value="EBR8574799.1"/>
    <property type="molecule type" value="Genomic_DNA"/>
</dbReference>
<feature type="binding site" evidence="15">
    <location>
        <position position="231"/>
    </location>
    <ligand>
        <name>substrate</name>
    </ligand>
</feature>
<evidence type="ECO:0000256" key="13">
    <source>
        <dbReference type="ARBA" id="ARBA00023163"/>
    </source>
</evidence>
<dbReference type="AlphaFoldDB" id="A0A3Z6QU03"/>
<keyword evidence="12" id="KW-0238">DNA-binding</keyword>
<evidence type="ECO:0000256" key="14">
    <source>
        <dbReference type="ARBA" id="ARBA00023277"/>
    </source>
</evidence>
<feature type="binding site" evidence="15">
    <location>
        <position position="373"/>
    </location>
    <ligand>
        <name>K(+)</name>
        <dbReference type="ChEBI" id="CHEBI:29103"/>
    </ligand>
</feature>